<dbReference type="CDD" id="cd07987">
    <property type="entry name" value="LPLAT_MGAT-like"/>
    <property type="match status" value="1"/>
</dbReference>
<comment type="caution">
    <text evidence="2">The sequence shown here is derived from an EMBL/GenBank/DDBJ whole genome shotgun (WGS) entry which is preliminary data.</text>
</comment>
<dbReference type="SUPFAM" id="SSF69593">
    <property type="entry name" value="Glycerol-3-phosphate (1)-acyltransferase"/>
    <property type="match status" value="1"/>
</dbReference>
<dbReference type="GO" id="GO:0016746">
    <property type="term" value="F:acyltransferase activity"/>
    <property type="evidence" value="ECO:0007669"/>
    <property type="project" value="UniProtKB-KW"/>
</dbReference>
<dbReference type="AlphaFoldDB" id="A0A017T8A7"/>
<dbReference type="eggNOG" id="COG0204">
    <property type="taxonomic scope" value="Bacteria"/>
</dbReference>
<proteinExistence type="predicted"/>
<evidence type="ECO:0000313" key="3">
    <source>
        <dbReference type="Proteomes" id="UP000019678"/>
    </source>
</evidence>
<dbReference type="Proteomes" id="UP000019678">
    <property type="component" value="Unassembled WGS sequence"/>
</dbReference>
<name>A0A017T8A7_9BACT</name>
<organism evidence="2 3">
    <name type="scientific">Chondromyces apiculatus DSM 436</name>
    <dbReference type="NCBI Taxonomy" id="1192034"/>
    <lineage>
        <taxon>Bacteria</taxon>
        <taxon>Pseudomonadati</taxon>
        <taxon>Myxococcota</taxon>
        <taxon>Polyangia</taxon>
        <taxon>Polyangiales</taxon>
        <taxon>Polyangiaceae</taxon>
        <taxon>Chondromyces</taxon>
    </lineage>
</organism>
<dbReference type="SMART" id="SM00563">
    <property type="entry name" value="PlsC"/>
    <property type="match status" value="1"/>
</dbReference>
<dbReference type="EMBL" id="ASRX01000023">
    <property type="protein sequence ID" value="EYF05469.1"/>
    <property type="molecule type" value="Genomic_DNA"/>
</dbReference>
<keyword evidence="3" id="KW-1185">Reference proteome</keyword>
<protein>
    <submittedName>
        <fullName evidence="2">Phospholipid/glycerol acyltransferase</fullName>
    </submittedName>
</protein>
<dbReference type="OrthoDB" id="5241618at2"/>
<feature type="domain" description="Phospholipid/glycerol acyltransferase" evidence="1">
    <location>
        <begin position="78"/>
        <end position="196"/>
    </location>
</feature>
<gene>
    <name evidence="2" type="ORF">CAP_3196</name>
</gene>
<evidence type="ECO:0000313" key="2">
    <source>
        <dbReference type="EMBL" id="EYF05469.1"/>
    </source>
</evidence>
<reference evidence="2 3" key="1">
    <citation type="submission" date="2013-05" db="EMBL/GenBank/DDBJ databases">
        <title>Genome assembly of Chondromyces apiculatus DSM 436.</title>
        <authorList>
            <person name="Sharma G."/>
            <person name="Khatri I."/>
            <person name="Kaur C."/>
            <person name="Mayilraj S."/>
            <person name="Subramanian S."/>
        </authorList>
    </citation>
    <scope>NUCLEOTIDE SEQUENCE [LARGE SCALE GENOMIC DNA]</scope>
    <source>
        <strain evidence="2 3">DSM 436</strain>
    </source>
</reference>
<dbReference type="InterPro" id="IPR002123">
    <property type="entry name" value="Plipid/glycerol_acylTrfase"/>
</dbReference>
<dbReference type="STRING" id="1192034.CAP_3196"/>
<dbReference type="RefSeq" id="WP_052375394.1">
    <property type="nucleotide sequence ID" value="NZ_ASRX01000023.1"/>
</dbReference>
<keyword evidence="2" id="KW-0012">Acyltransferase</keyword>
<dbReference type="Pfam" id="PF01553">
    <property type="entry name" value="Acyltransferase"/>
    <property type="match status" value="1"/>
</dbReference>
<dbReference type="PANTHER" id="PTHR22753:SF14">
    <property type="entry name" value="MONOACYLGLYCEROL_DIACYLGLYCEROL O-ACYLTRANSFERASE"/>
    <property type="match status" value="1"/>
</dbReference>
<sequence length="286" mass="31698">MSPPYGAKRALLHFLSRRVDPELEAAFAALPNRLNDLGFDMWGFNPAEAARYYPLARSLYDYFRTEIHGVENLPAGRVLLVPNHGGQLPLDGIVIAVACLRHGAPPRLVRPMVERWFPKLPYVNEALARSGAVLGDPVNCINLLEDDQAILVFPEGIAGSGKTIRERYRLKPFGRGFMRLALRTNTPVVPVSVIGSEEAIPSVHNLAPLAKLLHMPYFPVSPFVPLLGPFAYLPLPVKFTVTFGEPMRFDGPWDDEDAAIDDKAAVVQAEVQRMVDDGLRARHSIF</sequence>
<keyword evidence="2" id="KW-0808">Transferase</keyword>
<dbReference type="PANTHER" id="PTHR22753">
    <property type="entry name" value="TRANSMEMBRANE PROTEIN 68"/>
    <property type="match status" value="1"/>
</dbReference>
<accession>A0A017T8A7</accession>
<dbReference type="GO" id="GO:0016020">
    <property type="term" value="C:membrane"/>
    <property type="evidence" value="ECO:0007669"/>
    <property type="project" value="TreeGrafter"/>
</dbReference>
<evidence type="ECO:0000259" key="1">
    <source>
        <dbReference type="SMART" id="SM00563"/>
    </source>
</evidence>